<dbReference type="EMBL" id="JQEC01000057">
    <property type="protein sequence ID" value="KGJ89166.1"/>
    <property type="molecule type" value="Genomic_DNA"/>
</dbReference>
<evidence type="ECO:0000313" key="4">
    <source>
        <dbReference type="Proteomes" id="UP000029868"/>
    </source>
</evidence>
<proteinExistence type="predicted"/>
<comment type="caution">
    <text evidence="3">The sequence shown here is derived from an EMBL/GenBank/DDBJ whole genome shotgun (WGS) entry which is preliminary data.</text>
</comment>
<dbReference type="PATRIC" id="fig|28229.3.peg.4138"/>
<evidence type="ECO:0000256" key="2">
    <source>
        <dbReference type="SAM" id="SignalP"/>
    </source>
</evidence>
<reference evidence="3 4" key="1">
    <citation type="submission" date="2014-08" db="EMBL/GenBank/DDBJ databases">
        <title>Genomic and Phenotypic Diversity of Colwellia psychrerythraea strains from Disparate Marine Basins.</title>
        <authorList>
            <person name="Techtmann S.M."/>
            <person name="Stelling S.C."/>
            <person name="Utturkar S.M."/>
            <person name="Alshibli N."/>
            <person name="Harris A."/>
            <person name="Brown S.D."/>
            <person name="Hazen T.C."/>
        </authorList>
    </citation>
    <scope>NUCLEOTIDE SEQUENCE [LARGE SCALE GENOMIC DNA]</scope>
    <source>
        <strain evidence="3 4">GAB14E</strain>
    </source>
</reference>
<feature type="coiled-coil region" evidence="1">
    <location>
        <begin position="22"/>
        <end position="49"/>
    </location>
</feature>
<dbReference type="PROSITE" id="PS51257">
    <property type="entry name" value="PROKAR_LIPOPROTEIN"/>
    <property type="match status" value="1"/>
</dbReference>
<keyword evidence="2" id="KW-0732">Signal</keyword>
<dbReference type="OrthoDB" id="625456at2"/>
<sequence length="409" mass="46656">MKKSTIILLPLCFSQACFSAEQEELINKVKQLEIEIQQLKKAVHAVDKSTAANKVVEKEDAGITLGGAVRFQYVYEDYNDNNSSRGGDLDFDIFRLDLNGEVGGVILSAQYRWFQYMNVIHHAWVGYDFDEQWQGQIGITRVPFGNLNYNSHNYFFSSNYYVGLEDDYDAGIKFIRKNDKHDLRIAFFFTDEMGGIDGYVDNRSDRYSYDIVGVRAADEGIYDQPNLEAAEHNTLSLRYAYQLDNVELGFSWLSGDIRGATSSIGDRTAFAVHTDAQFNRWNVKLQYTDYHYDFDSYSPQIAVGAYSFYDSIPSEAKLYTFNVAYLQPVKFGPITSLNFYNNYNMMTDKSGNFNNDTIMNVLGIAISAGGLYTYVDLVRAQNQPFVGGTMAGDSDDWQTRFNINFGYYF</sequence>
<dbReference type="Proteomes" id="UP000029868">
    <property type="component" value="Unassembled WGS sequence"/>
</dbReference>
<organism evidence="3 4">
    <name type="scientific">Colwellia psychrerythraea</name>
    <name type="common">Vibrio psychroerythus</name>
    <dbReference type="NCBI Taxonomy" id="28229"/>
    <lineage>
        <taxon>Bacteria</taxon>
        <taxon>Pseudomonadati</taxon>
        <taxon>Pseudomonadota</taxon>
        <taxon>Gammaproteobacteria</taxon>
        <taxon>Alteromonadales</taxon>
        <taxon>Colwelliaceae</taxon>
        <taxon>Colwellia</taxon>
    </lineage>
</organism>
<protein>
    <recommendedName>
        <fullName evidence="5">Phosphate-selective porin O and P</fullName>
    </recommendedName>
</protein>
<dbReference type="AlphaFoldDB" id="A0A099KFQ0"/>
<evidence type="ECO:0000313" key="3">
    <source>
        <dbReference type="EMBL" id="KGJ89166.1"/>
    </source>
</evidence>
<evidence type="ECO:0008006" key="5">
    <source>
        <dbReference type="Google" id="ProtNLM"/>
    </source>
</evidence>
<dbReference type="RefSeq" id="WP_033084056.1">
    <property type="nucleotide sequence ID" value="NZ_JQEC01000057.1"/>
</dbReference>
<dbReference type="SUPFAM" id="SSF56935">
    <property type="entry name" value="Porins"/>
    <property type="match status" value="1"/>
</dbReference>
<name>A0A099KFQ0_COLPS</name>
<accession>A0A099KFQ0</accession>
<keyword evidence="1" id="KW-0175">Coiled coil</keyword>
<gene>
    <name evidence="3" type="ORF">GAB14E_4162</name>
</gene>
<feature type="chain" id="PRO_5001948590" description="Phosphate-selective porin O and P" evidence="2">
    <location>
        <begin position="20"/>
        <end position="409"/>
    </location>
</feature>
<evidence type="ECO:0000256" key="1">
    <source>
        <dbReference type="SAM" id="Coils"/>
    </source>
</evidence>
<feature type="signal peptide" evidence="2">
    <location>
        <begin position="1"/>
        <end position="19"/>
    </location>
</feature>